<dbReference type="Gene3D" id="3.100.10.20">
    <property type="entry name" value="CRISPR-associated endonuclease Cas1, N-terminal domain"/>
    <property type="match status" value="1"/>
</dbReference>
<dbReference type="HAMAP" id="MF_01470">
    <property type="entry name" value="Cas1"/>
    <property type="match status" value="1"/>
</dbReference>
<dbReference type="Pfam" id="PF01867">
    <property type="entry name" value="Cas_Cas1"/>
    <property type="match status" value="1"/>
</dbReference>
<keyword evidence="6 9" id="KW-0051">Antiviral defense</keyword>
<dbReference type="GeneID" id="27138924"/>
<name>A0A142CSE9_9EURY</name>
<keyword evidence="7 9" id="KW-0238">DNA-binding</keyword>
<dbReference type="Proteomes" id="UP000073604">
    <property type="component" value="Chromosome"/>
</dbReference>
<evidence type="ECO:0000256" key="1">
    <source>
        <dbReference type="ARBA" id="ARBA00022722"/>
    </source>
</evidence>
<dbReference type="OrthoDB" id="2216at2157"/>
<dbReference type="KEGG" id="tpep:A0127_00220"/>
<evidence type="ECO:0000256" key="2">
    <source>
        <dbReference type="ARBA" id="ARBA00022723"/>
    </source>
</evidence>
<keyword evidence="4 9" id="KW-0378">Hydrolase</keyword>
<keyword evidence="1 9" id="KW-0540">Nuclease</keyword>
<keyword evidence="5 9" id="KW-0460">Magnesium</keyword>
<dbReference type="InterPro" id="IPR042211">
    <property type="entry name" value="CRISPR-assoc_Cas1_N"/>
</dbReference>
<dbReference type="GO" id="GO:0046872">
    <property type="term" value="F:metal ion binding"/>
    <property type="evidence" value="ECO:0007669"/>
    <property type="project" value="UniProtKB-UniRule"/>
</dbReference>
<dbReference type="InterPro" id="IPR019858">
    <property type="entry name" value="CRISPR-assoc_Cas1_HMARI/TNEAP"/>
</dbReference>
<evidence type="ECO:0000256" key="4">
    <source>
        <dbReference type="ARBA" id="ARBA00022801"/>
    </source>
</evidence>
<comment type="function">
    <text evidence="9">CRISPR (clustered regularly interspaced short palindromic repeat), is an adaptive immune system that provides protection against mobile genetic elements (viruses, transposable elements and conjugative plasmids). CRISPR clusters contain spacers, sequences complementary to antecedent mobile elements, and target invading nucleic acids. CRISPR clusters are transcribed and processed into CRISPR RNA (crRNA). Acts as a dsDNA endonuclease. Involved in the integration of spacer DNA into the CRISPR cassette.</text>
</comment>
<evidence type="ECO:0000256" key="9">
    <source>
        <dbReference type="HAMAP-Rule" id="MF_01470"/>
    </source>
</evidence>
<dbReference type="Gene3D" id="1.20.120.920">
    <property type="entry name" value="CRISPR-associated endonuclease Cas1, C-terminal domain"/>
    <property type="match status" value="1"/>
</dbReference>
<dbReference type="AlphaFoldDB" id="A0A142CSE9"/>
<dbReference type="InterPro" id="IPR042206">
    <property type="entry name" value="CRISPR-assoc_Cas1_C"/>
</dbReference>
<evidence type="ECO:0000256" key="8">
    <source>
        <dbReference type="ARBA" id="ARBA00023211"/>
    </source>
</evidence>
<feature type="binding site" evidence="9">
    <location>
        <position position="146"/>
    </location>
    <ligand>
        <name>Mn(2+)</name>
        <dbReference type="ChEBI" id="CHEBI:29035"/>
    </ligand>
</feature>
<comment type="similarity">
    <text evidence="9">Belongs to the CRISPR-associated endonuclease Cas1 family.</text>
</comment>
<dbReference type="EMBL" id="CP014750">
    <property type="protein sequence ID" value="AMQ17701.1"/>
    <property type="molecule type" value="Genomic_DNA"/>
</dbReference>
<comment type="subunit">
    <text evidence="9">Homodimer, forms a heterotetramer with a Cas2 homodimer.</text>
</comment>
<dbReference type="NCBIfam" id="TIGR03641">
    <property type="entry name" value="cas1_HMARI"/>
    <property type="match status" value="1"/>
</dbReference>
<dbReference type="PANTHER" id="PTHR43219">
    <property type="entry name" value="CRISPR-ASSOCIATED ENDONUCLEASE CAS1"/>
    <property type="match status" value="1"/>
</dbReference>
<proteinExistence type="inferred from homology"/>
<gene>
    <name evidence="9" type="primary">cas1</name>
    <name evidence="10" type="ORF">A0127_00220</name>
</gene>
<dbReference type="InterPro" id="IPR002729">
    <property type="entry name" value="CRISPR-assoc_Cas1"/>
</dbReference>
<dbReference type="GO" id="GO:0004520">
    <property type="term" value="F:DNA endonuclease activity"/>
    <property type="evidence" value="ECO:0007669"/>
    <property type="project" value="InterPro"/>
</dbReference>
<dbReference type="STRING" id="53952.A0127_00220"/>
<keyword evidence="8 9" id="KW-0464">Manganese</keyword>
<keyword evidence="2 9" id="KW-0479">Metal-binding</keyword>
<dbReference type="EC" id="3.1.-.-" evidence="9"/>
<dbReference type="GO" id="GO:0051607">
    <property type="term" value="P:defense response to virus"/>
    <property type="evidence" value="ECO:0007669"/>
    <property type="project" value="UniProtKB-UniRule"/>
</dbReference>
<dbReference type="PANTHER" id="PTHR43219:SF2">
    <property type="entry name" value="CRISPR-ASSOCIATED ENDONUCLEASE CAS1"/>
    <property type="match status" value="1"/>
</dbReference>
<feature type="binding site" evidence="9">
    <location>
        <position position="225"/>
    </location>
    <ligand>
        <name>Mn(2+)</name>
        <dbReference type="ChEBI" id="CHEBI:29035"/>
    </ligand>
</feature>
<dbReference type="GO" id="GO:0003677">
    <property type="term" value="F:DNA binding"/>
    <property type="evidence" value="ECO:0007669"/>
    <property type="project" value="UniProtKB-KW"/>
</dbReference>
<evidence type="ECO:0000313" key="10">
    <source>
        <dbReference type="EMBL" id="AMQ17701.1"/>
    </source>
</evidence>
<dbReference type="CDD" id="cd09722">
    <property type="entry name" value="Cas1_I-B"/>
    <property type="match status" value="1"/>
</dbReference>
<evidence type="ECO:0000256" key="5">
    <source>
        <dbReference type="ARBA" id="ARBA00022842"/>
    </source>
</evidence>
<sequence>MKKPVYITQMGVLERKGNTLFFENENGKKAIPVNSTSEVHCFKPVTLTSGAIKLLSEKNVPVHFYNKYGYYRGSYMPAEGQVSGSVVIRQAEHYLDSEKRLYIAGQFVKGIKASMLALLKSYRADASAIEEVPVEGESPAELMGVESTLWKEFYTIFGSLLKNFEFKERNRRPPKDEVNAMISYGNSVLYTVALSEIRKTYLHPAISFLHEPLERRYSLALDFADIFKPVTVFRVILRLVNRGKIKEEHFERDVGVMFNREGLRVFLPELNGELERKVLHPRLKRNVSIRYLIRLEGYSLVRHLFGDKTYTSLRAWW</sequence>
<evidence type="ECO:0000256" key="6">
    <source>
        <dbReference type="ARBA" id="ARBA00023118"/>
    </source>
</evidence>
<reference evidence="11" key="1">
    <citation type="submission" date="2016-03" db="EMBL/GenBank/DDBJ databases">
        <authorList>
            <person name="Oger P.M."/>
        </authorList>
    </citation>
    <scope>NUCLEOTIDE SEQUENCE [LARGE SCALE GENOMIC DNA]</scope>
    <source>
        <strain evidence="11">OG-1</strain>
    </source>
</reference>
<dbReference type="GO" id="GO:0016787">
    <property type="term" value="F:hydrolase activity"/>
    <property type="evidence" value="ECO:0007669"/>
    <property type="project" value="UniProtKB-KW"/>
</dbReference>
<evidence type="ECO:0000256" key="7">
    <source>
        <dbReference type="ARBA" id="ARBA00023125"/>
    </source>
</evidence>
<keyword evidence="3 9" id="KW-0255">Endonuclease</keyword>
<dbReference type="NCBIfam" id="TIGR00287">
    <property type="entry name" value="cas1"/>
    <property type="match status" value="1"/>
</dbReference>
<accession>A0A142CSE9</accession>
<dbReference type="RefSeq" id="WP_062386311.1">
    <property type="nucleotide sequence ID" value="NZ_CP014750.1"/>
</dbReference>
<dbReference type="GO" id="GO:0043571">
    <property type="term" value="P:maintenance of CRISPR repeat elements"/>
    <property type="evidence" value="ECO:0007669"/>
    <property type="project" value="UniProtKB-UniRule"/>
</dbReference>
<protein>
    <recommendedName>
        <fullName evidence="9">CRISPR-associated endonuclease Cas1</fullName>
        <ecNumber evidence="9">3.1.-.-</ecNumber>
    </recommendedName>
</protein>
<evidence type="ECO:0000313" key="11">
    <source>
        <dbReference type="Proteomes" id="UP000073604"/>
    </source>
</evidence>
<comment type="cofactor">
    <cofactor evidence="9">
        <name>Mg(2+)</name>
        <dbReference type="ChEBI" id="CHEBI:18420"/>
    </cofactor>
    <cofactor evidence="9">
        <name>Mn(2+)</name>
        <dbReference type="ChEBI" id="CHEBI:29035"/>
    </cofactor>
</comment>
<keyword evidence="11" id="KW-1185">Reference proteome</keyword>
<feature type="binding site" evidence="9">
    <location>
        <position position="210"/>
    </location>
    <ligand>
        <name>Mn(2+)</name>
        <dbReference type="ChEBI" id="CHEBI:29035"/>
    </ligand>
</feature>
<evidence type="ECO:0000256" key="3">
    <source>
        <dbReference type="ARBA" id="ARBA00022759"/>
    </source>
</evidence>
<organism evidence="10 11">
    <name type="scientific">Thermococcus peptonophilus</name>
    <dbReference type="NCBI Taxonomy" id="53952"/>
    <lineage>
        <taxon>Archaea</taxon>
        <taxon>Methanobacteriati</taxon>
        <taxon>Methanobacteriota</taxon>
        <taxon>Thermococci</taxon>
        <taxon>Thermococcales</taxon>
        <taxon>Thermococcaceae</taxon>
        <taxon>Thermococcus</taxon>
    </lineage>
</organism>